<accession>A0A2M6WAG0</accession>
<reference evidence="2" key="1">
    <citation type="submission" date="2017-09" db="EMBL/GenBank/DDBJ databases">
        <title>Depth-based differentiation of microbial function through sediment-hosted aquifers and enrichment of novel symbionts in the deep terrestrial subsurface.</title>
        <authorList>
            <person name="Probst A.J."/>
            <person name="Ladd B."/>
            <person name="Jarett J.K."/>
            <person name="Geller-Mcgrath D.E."/>
            <person name="Sieber C.M.K."/>
            <person name="Emerson J.B."/>
            <person name="Anantharaman K."/>
            <person name="Thomas B.C."/>
            <person name="Malmstrom R."/>
            <person name="Stieglmeier M."/>
            <person name="Klingl A."/>
            <person name="Woyke T."/>
            <person name="Ryan C.M."/>
            <person name="Banfield J.F."/>
        </authorList>
    </citation>
    <scope>NUCLEOTIDE SEQUENCE [LARGE SCALE GENOMIC DNA]</scope>
</reference>
<proteinExistence type="predicted"/>
<dbReference type="Proteomes" id="UP000231464">
    <property type="component" value="Unassembled WGS sequence"/>
</dbReference>
<protein>
    <submittedName>
        <fullName evidence="1">Uncharacterized protein</fullName>
    </submittedName>
</protein>
<sequence length="65" mass="7215">MVIVDPKSPILIFLLYFDPIGPERLQLGQIVSVSVFATVKICPHFGHCIFGEDNISEIIITALNM</sequence>
<organism evidence="1 2">
    <name type="scientific">Candidatus Kuenenbacteria bacterium CG10_big_fil_rev_8_21_14_0_10_36_11</name>
    <dbReference type="NCBI Taxonomy" id="1974618"/>
    <lineage>
        <taxon>Bacteria</taxon>
        <taxon>Candidatus Kueneniibacteriota</taxon>
    </lineage>
</organism>
<evidence type="ECO:0000313" key="1">
    <source>
        <dbReference type="EMBL" id="PIT89786.1"/>
    </source>
</evidence>
<evidence type="ECO:0000313" key="2">
    <source>
        <dbReference type="Proteomes" id="UP000231464"/>
    </source>
</evidence>
<comment type="caution">
    <text evidence="1">The sequence shown here is derived from an EMBL/GenBank/DDBJ whole genome shotgun (WGS) entry which is preliminary data.</text>
</comment>
<gene>
    <name evidence="1" type="ORF">COU23_02095</name>
</gene>
<dbReference type="EMBL" id="PFBP01000034">
    <property type="protein sequence ID" value="PIT89786.1"/>
    <property type="molecule type" value="Genomic_DNA"/>
</dbReference>
<name>A0A2M6WAG0_9BACT</name>
<dbReference type="AlphaFoldDB" id="A0A2M6WAG0"/>